<dbReference type="GO" id="GO:0016301">
    <property type="term" value="F:kinase activity"/>
    <property type="evidence" value="ECO:0007669"/>
    <property type="project" value="UniProtKB-KW"/>
</dbReference>
<proteinExistence type="predicted"/>
<reference evidence="3" key="2">
    <citation type="submission" date="2019-10" db="EMBL/GenBank/DDBJ databases">
        <title>A de novo genome assembly of a pear dwarfing rootstock.</title>
        <authorList>
            <person name="Wang F."/>
            <person name="Wang J."/>
            <person name="Li S."/>
            <person name="Zhang Y."/>
            <person name="Fang M."/>
            <person name="Ma L."/>
            <person name="Zhao Y."/>
            <person name="Jiang S."/>
        </authorList>
    </citation>
    <scope>NUCLEOTIDE SEQUENCE [LARGE SCALE GENOMIC DNA]</scope>
</reference>
<protein>
    <submittedName>
        <fullName evidence="2">LRR receptor-like serine/threonine-protein kinase RLK</fullName>
    </submittedName>
</protein>
<reference evidence="2 3" key="3">
    <citation type="submission" date="2019-11" db="EMBL/GenBank/DDBJ databases">
        <title>A de novo genome assembly of a pear dwarfing rootstock.</title>
        <authorList>
            <person name="Wang F."/>
            <person name="Wang J."/>
            <person name="Li S."/>
            <person name="Zhang Y."/>
            <person name="Fang M."/>
            <person name="Ma L."/>
            <person name="Zhao Y."/>
            <person name="Jiang S."/>
        </authorList>
    </citation>
    <scope>NUCLEOTIDE SEQUENCE [LARGE SCALE GENOMIC DNA]</scope>
    <source>
        <strain evidence="2">S2</strain>
        <tissue evidence="2">Leaf</tissue>
    </source>
</reference>
<feature type="region of interest" description="Disordered" evidence="1">
    <location>
        <begin position="71"/>
        <end position="94"/>
    </location>
</feature>
<comment type="caution">
    <text evidence="2">The sequence shown here is derived from an EMBL/GenBank/DDBJ whole genome shotgun (WGS) entry which is preliminary data.</text>
</comment>
<dbReference type="EMBL" id="SMOL01000458">
    <property type="protein sequence ID" value="KAB2612952.1"/>
    <property type="molecule type" value="Genomic_DNA"/>
</dbReference>
<keyword evidence="2" id="KW-0675">Receptor</keyword>
<reference evidence="2 3" key="1">
    <citation type="submission" date="2019-09" db="EMBL/GenBank/DDBJ databases">
        <authorList>
            <person name="Ou C."/>
        </authorList>
    </citation>
    <scope>NUCLEOTIDE SEQUENCE [LARGE SCALE GENOMIC DNA]</scope>
    <source>
        <strain evidence="2">S2</strain>
        <tissue evidence="2">Leaf</tissue>
    </source>
</reference>
<accession>A0A5N5GHE6</accession>
<sequence length="105" mass="11929">MIIYELPWILKWDYGFVEDDYAELPCSTTESSSKSEKHKSLIESSPSCSKKYLEGKVLKILELNGVDAEDMESEAASSHHHMDEDFEGDNEGGSFGIYHLIRPKK</sequence>
<keyword evidence="2" id="KW-0418">Kinase</keyword>
<evidence type="ECO:0000313" key="2">
    <source>
        <dbReference type="EMBL" id="KAB2612952.1"/>
    </source>
</evidence>
<evidence type="ECO:0000313" key="3">
    <source>
        <dbReference type="Proteomes" id="UP000327157"/>
    </source>
</evidence>
<keyword evidence="3" id="KW-1185">Reference proteome</keyword>
<gene>
    <name evidence="2" type="ORF">D8674_035268</name>
</gene>
<evidence type="ECO:0000256" key="1">
    <source>
        <dbReference type="SAM" id="MobiDB-lite"/>
    </source>
</evidence>
<dbReference type="AlphaFoldDB" id="A0A5N5GHE6"/>
<keyword evidence="2" id="KW-0808">Transferase</keyword>
<organism evidence="2 3">
    <name type="scientific">Pyrus ussuriensis x Pyrus communis</name>
    <dbReference type="NCBI Taxonomy" id="2448454"/>
    <lineage>
        <taxon>Eukaryota</taxon>
        <taxon>Viridiplantae</taxon>
        <taxon>Streptophyta</taxon>
        <taxon>Embryophyta</taxon>
        <taxon>Tracheophyta</taxon>
        <taxon>Spermatophyta</taxon>
        <taxon>Magnoliopsida</taxon>
        <taxon>eudicotyledons</taxon>
        <taxon>Gunneridae</taxon>
        <taxon>Pentapetalae</taxon>
        <taxon>rosids</taxon>
        <taxon>fabids</taxon>
        <taxon>Rosales</taxon>
        <taxon>Rosaceae</taxon>
        <taxon>Amygdaloideae</taxon>
        <taxon>Maleae</taxon>
        <taxon>Pyrus</taxon>
    </lineage>
</organism>
<dbReference type="Proteomes" id="UP000327157">
    <property type="component" value="Chromosome 9"/>
</dbReference>
<name>A0A5N5GHE6_9ROSA</name>